<dbReference type="KEGG" id="paby:Ga0080574_TMP472"/>
<keyword evidence="7" id="KW-0614">Plasmid</keyword>
<keyword evidence="8" id="KW-1185">Reference proteome</keyword>
<dbReference type="InterPro" id="IPR002155">
    <property type="entry name" value="Thiolase"/>
</dbReference>
<evidence type="ECO:0000256" key="2">
    <source>
        <dbReference type="ARBA" id="ARBA00022679"/>
    </source>
</evidence>
<dbReference type="InterPro" id="IPR020610">
    <property type="entry name" value="Thiolase_AS"/>
</dbReference>
<dbReference type="InterPro" id="IPR016039">
    <property type="entry name" value="Thiolase-like"/>
</dbReference>
<dbReference type="InterPro" id="IPR020616">
    <property type="entry name" value="Thiolase_N"/>
</dbReference>
<feature type="domain" description="Thiolase C-terminal" evidence="6">
    <location>
        <begin position="92"/>
        <end position="211"/>
    </location>
</feature>
<dbReference type="NCBIfam" id="TIGR01930">
    <property type="entry name" value="AcCoA-C-Actrans"/>
    <property type="match status" value="1"/>
</dbReference>
<dbReference type="InterPro" id="IPR020617">
    <property type="entry name" value="Thiolase_C"/>
</dbReference>
<sequence length="214" mass="21949">MASHQRAAKAIAEGRFREQILPLSVKRGRSETMFDTDEHVRSDVTLEDLGKLRPAFDRDGSVTAGNASGINDGAAALVLMNAATAADRGIAALARIVSYGLGGVAPEVMGLGPVPAVRQALARAGLGISDMDVIESNEAFAAQACAVSEELGFPEDKTNPNGGAVALGHPIGASGAILLVKLVYELRRIGGRYGLVTMCIGGGQGIAVVIENAA</sequence>
<organism evidence="7 8">
    <name type="scientific">Salipiger abyssi</name>
    <dbReference type="NCBI Taxonomy" id="1250539"/>
    <lineage>
        <taxon>Bacteria</taxon>
        <taxon>Pseudomonadati</taxon>
        <taxon>Pseudomonadota</taxon>
        <taxon>Alphaproteobacteria</taxon>
        <taxon>Rhodobacterales</taxon>
        <taxon>Roseobacteraceae</taxon>
        <taxon>Salipiger</taxon>
    </lineage>
</organism>
<dbReference type="Proteomes" id="UP000187059">
    <property type="component" value="Plasmid pPABY1"/>
</dbReference>
<evidence type="ECO:0000256" key="4">
    <source>
        <dbReference type="RuleBase" id="RU003557"/>
    </source>
</evidence>
<dbReference type="PANTHER" id="PTHR18919">
    <property type="entry name" value="ACETYL-COA C-ACYLTRANSFERASE"/>
    <property type="match status" value="1"/>
</dbReference>
<dbReference type="CDD" id="cd00751">
    <property type="entry name" value="thiolase"/>
    <property type="match status" value="1"/>
</dbReference>
<keyword evidence="3 4" id="KW-0012">Acyltransferase</keyword>
<dbReference type="Pfam" id="PF00108">
    <property type="entry name" value="Thiolase_N"/>
    <property type="match status" value="1"/>
</dbReference>
<protein>
    <submittedName>
        <fullName evidence="7">Acetyl-CoA acetyltransferase</fullName>
    </submittedName>
</protein>
<feature type="domain" description="Thiolase N-terminal" evidence="5">
    <location>
        <begin position="2"/>
        <end position="82"/>
    </location>
</feature>
<keyword evidence="2 4" id="KW-0808">Transferase</keyword>
<dbReference type="EMBL" id="CP015091">
    <property type="protein sequence ID" value="APZ50806.1"/>
    <property type="molecule type" value="Genomic_DNA"/>
</dbReference>
<evidence type="ECO:0000256" key="1">
    <source>
        <dbReference type="ARBA" id="ARBA00010982"/>
    </source>
</evidence>
<proteinExistence type="inferred from homology"/>
<name>A0A1P8UN32_9RHOB</name>
<evidence type="ECO:0000259" key="6">
    <source>
        <dbReference type="Pfam" id="PF02803"/>
    </source>
</evidence>
<evidence type="ECO:0000313" key="8">
    <source>
        <dbReference type="Proteomes" id="UP000187059"/>
    </source>
</evidence>
<dbReference type="PANTHER" id="PTHR18919:SF107">
    <property type="entry name" value="ACETYL-COA ACETYLTRANSFERASE, CYTOSOLIC"/>
    <property type="match status" value="1"/>
</dbReference>
<dbReference type="SUPFAM" id="SSF53901">
    <property type="entry name" value="Thiolase-like"/>
    <property type="match status" value="2"/>
</dbReference>
<evidence type="ECO:0000259" key="5">
    <source>
        <dbReference type="Pfam" id="PF00108"/>
    </source>
</evidence>
<accession>A0A1P8UN32</accession>
<dbReference type="Gene3D" id="3.40.47.10">
    <property type="match status" value="2"/>
</dbReference>
<dbReference type="GO" id="GO:0003988">
    <property type="term" value="F:acetyl-CoA C-acyltransferase activity"/>
    <property type="evidence" value="ECO:0007669"/>
    <property type="project" value="UniProtKB-ARBA"/>
</dbReference>
<dbReference type="InterPro" id="IPR020613">
    <property type="entry name" value="Thiolase_CS"/>
</dbReference>
<reference evidence="7 8" key="1">
    <citation type="submission" date="2016-04" db="EMBL/GenBank/DDBJ databases">
        <title>Deep-sea bacteria in the southern Pacific.</title>
        <authorList>
            <person name="Tang K."/>
        </authorList>
    </citation>
    <scope>NUCLEOTIDE SEQUENCE [LARGE SCALE GENOMIC DNA]</scope>
    <source>
        <strain evidence="7 8">JLT2014</strain>
        <plasmid evidence="8">ppaby1</plasmid>
    </source>
</reference>
<dbReference type="Pfam" id="PF02803">
    <property type="entry name" value="Thiolase_C"/>
    <property type="match status" value="1"/>
</dbReference>
<comment type="similarity">
    <text evidence="1 4">Belongs to the thiolase-like superfamily. Thiolase family.</text>
</comment>
<dbReference type="PROSITE" id="PS00099">
    <property type="entry name" value="THIOLASE_3"/>
    <property type="match status" value="1"/>
</dbReference>
<dbReference type="PROSITE" id="PS00737">
    <property type="entry name" value="THIOLASE_2"/>
    <property type="match status" value="1"/>
</dbReference>
<evidence type="ECO:0000313" key="7">
    <source>
        <dbReference type="EMBL" id="APZ50806.1"/>
    </source>
</evidence>
<dbReference type="AlphaFoldDB" id="A0A1P8UN32"/>
<geneLocation type="plasmid" evidence="8">
    <name>ppaby1</name>
</geneLocation>
<evidence type="ECO:0000256" key="3">
    <source>
        <dbReference type="ARBA" id="ARBA00023315"/>
    </source>
</evidence>
<gene>
    <name evidence="7" type="ORF">Ga0080574_TMP472</name>
</gene>